<keyword evidence="2" id="KW-0238">DNA-binding</keyword>
<dbReference type="EMBL" id="FMPI01000007">
    <property type="protein sequence ID" value="SCS85813.1"/>
    <property type="molecule type" value="Genomic_DNA"/>
</dbReference>
<dbReference type="GO" id="GO:0003677">
    <property type="term" value="F:DNA binding"/>
    <property type="evidence" value="ECO:0007669"/>
    <property type="project" value="UniProtKB-KW"/>
</dbReference>
<dbReference type="Gene3D" id="1.10.10.10">
    <property type="entry name" value="Winged helix-like DNA-binding domain superfamily/Winged helix DNA-binding domain"/>
    <property type="match status" value="1"/>
</dbReference>
<accession>A0A1D4LIG5</accession>
<keyword evidence="7" id="KW-1185">Reference proteome</keyword>
<dbReference type="SUPFAM" id="SSF46785">
    <property type="entry name" value="Winged helix' DNA-binding domain"/>
    <property type="match status" value="1"/>
</dbReference>
<reference evidence="6 7" key="1">
    <citation type="submission" date="2016-09" db="EMBL/GenBank/DDBJ databases">
        <authorList>
            <consortium name="Pathogen Informatics"/>
            <person name="Sun Q."/>
            <person name="Inoue M."/>
        </authorList>
    </citation>
    <scope>NUCLEOTIDE SEQUENCE [LARGE SCALE GENOMIC DNA]</scope>
    <source>
        <strain evidence="6 7">82C</strain>
    </source>
</reference>
<dbReference type="RefSeq" id="WP_069995432.1">
    <property type="nucleotide sequence ID" value="NZ_FMPG01000002.1"/>
</dbReference>
<dbReference type="InterPro" id="IPR002577">
    <property type="entry name" value="HTH_HxlR"/>
</dbReference>
<dbReference type="Pfam" id="PF01638">
    <property type="entry name" value="HxlR"/>
    <property type="match status" value="1"/>
</dbReference>
<name>A0A1D4LIG5_9STAP</name>
<keyword evidence="3" id="KW-0804">Transcription</keyword>
<evidence type="ECO:0000256" key="3">
    <source>
        <dbReference type="ARBA" id="ARBA00023163"/>
    </source>
</evidence>
<evidence type="ECO:0000313" key="7">
    <source>
        <dbReference type="Proteomes" id="UP000095412"/>
    </source>
</evidence>
<dbReference type="PANTHER" id="PTHR33204:SF18">
    <property type="entry name" value="TRANSCRIPTIONAL REGULATORY PROTEIN"/>
    <property type="match status" value="1"/>
</dbReference>
<dbReference type="Proteomes" id="UP000095412">
    <property type="component" value="Unassembled WGS sequence"/>
</dbReference>
<evidence type="ECO:0000313" key="5">
    <source>
        <dbReference type="EMBL" id="SCS67093.1"/>
    </source>
</evidence>
<sequence>MTIKSNMKYGTCNYIIQRGCPIEETLRLLGGKWKGIIINTLNDESHFYNSLHRDISGISRKILTEQLTELIDLQIVKREETNDYPKKVCYSLTERGKSIYPLIQEMSQLLQRN</sequence>
<proteinExistence type="predicted"/>
<protein>
    <submittedName>
        <fullName evidence="5">Transcriptional regulator</fullName>
    </submittedName>
</protein>
<evidence type="ECO:0000259" key="4">
    <source>
        <dbReference type="PROSITE" id="PS51118"/>
    </source>
</evidence>
<evidence type="ECO:0000256" key="2">
    <source>
        <dbReference type="ARBA" id="ARBA00023125"/>
    </source>
</evidence>
<dbReference type="InterPro" id="IPR036388">
    <property type="entry name" value="WH-like_DNA-bd_sf"/>
</dbReference>
<dbReference type="EMBL" id="FMPG01000002">
    <property type="protein sequence ID" value="SCS67093.1"/>
    <property type="molecule type" value="Genomic_DNA"/>
</dbReference>
<dbReference type="InterPro" id="IPR036390">
    <property type="entry name" value="WH_DNA-bd_sf"/>
</dbReference>
<organism evidence="5 8">
    <name type="scientific">Staphylococcus caeli</name>
    <dbReference type="NCBI Taxonomy" id="2201815"/>
    <lineage>
        <taxon>Bacteria</taxon>
        <taxon>Bacillati</taxon>
        <taxon>Bacillota</taxon>
        <taxon>Bacilli</taxon>
        <taxon>Bacillales</taxon>
        <taxon>Staphylococcaceae</taxon>
        <taxon>Staphylococcus</taxon>
    </lineage>
</organism>
<gene>
    <name evidence="5" type="primary">yybR</name>
    <name evidence="5" type="ORF">SAMEA2297795_00945</name>
    <name evidence="6" type="ORF">SAMEA2297796_01258</name>
</gene>
<feature type="domain" description="HTH hxlR-type" evidence="4">
    <location>
        <begin position="20"/>
        <end position="113"/>
    </location>
</feature>
<evidence type="ECO:0000313" key="8">
    <source>
        <dbReference type="Proteomes" id="UP000095768"/>
    </source>
</evidence>
<dbReference type="Proteomes" id="UP000095768">
    <property type="component" value="Unassembled WGS sequence"/>
</dbReference>
<keyword evidence="1" id="KW-0805">Transcription regulation</keyword>
<dbReference type="PROSITE" id="PS51118">
    <property type="entry name" value="HTH_HXLR"/>
    <property type="match status" value="1"/>
</dbReference>
<dbReference type="OrthoDB" id="9791143at2"/>
<dbReference type="PANTHER" id="PTHR33204">
    <property type="entry name" value="TRANSCRIPTIONAL REGULATOR, MARR FAMILY"/>
    <property type="match status" value="1"/>
</dbReference>
<reference evidence="5 8" key="2">
    <citation type="submission" date="2016-09" db="EMBL/GenBank/DDBJ databases">
        <authorList>
            <consortium name="Pathogen Informatics"/>
        </authorList>
    </citation>
    <scope>NUCLEOTIDE SEQUENCE [LARGE SCALE GENOMIC DNA]</scope>
    <source>
        <strain evidence="5 8">82B</strain>
    </source>
</reference>
<dbReference type="AlphaFoldDB" id="A0A1D4LIG5"/>
<evidence type="ECO:0000313" key="6">
    <source>
        <dbReference type="EMBL" id="SCS85813.1"/>
    </source>
</evidence>
<evidence type="ECO:0000256" key="1">
    <source>
        <dbReference type="ARBA" id="ARBA00023015"/>
    </source>
</evidence>